<evidence type="ECO:0000313" key="1">
    <source>
        <dbReference type="EMBL" id="GAA0316745.1"/>
    </source>
</evidence>
<accession>A0ABN0VT82</accession>
<dbReference type="EMBL" id="BAAABM010000004">
    <property type="protein sequence ID" value="GAA0316745.1"/>
    <property type="molecule type" value="Genomic_DNA"/>
</dbReference>
<dbReference type="InterPro" id="IPR036894">
    <property type="entry name" value="YbaB-like_sf"/>
</dbReference>
<sequence length="126" mass="13869">MTSPGRANAPISAEAQARLAGIEEVERRTQVTVDAVEQYAQQLRALQRSFSRLGIKQEIDSNLGFVFVNGNGDLVKIDLSPEGLRSVDASLVGHCVLAAIKAGQSRVKRFRDQKFKELADSSHLYR</sequence>
<dbReference type="Pfam" id="PF02575">
    <property type="entry name" value="YbaB_DNA_bd"/>
    <property type="match status" value="1"/>
</dbReference>
<dbReference type="Gene3D" id="3.30.1310.10">
    <property type="entry name" value="Nucleoid-associated protein YbaB-like domain"/>
    <property type="match status" value="1"/>
</dbReference>
<dbReference type="RefSeq" id="WP_406567582.1">
    <property type="nucleotide sequence ID" value="NZ_BAAABM010000004.1"/>
</dbReference>
<gene>
    <name evidence="1" type="ORF">GCM10010151_03350</name>
</gene>
<proteinExistence type="predicted"/>
<protein>
    <submittedName>
        <fullName evidence="1">Uncharacterized protein</fullName>
    </submittedName>
</protein>
<comment type="caution">
    <text evidence="1">The sequence shown here is derived from an EMBL/GenBank/DDBJ whole genome shotgun (WGS) entry which is preliminary data.</text>
</comment>
<keyword evidence="2" id="KW-1185">Reference proteome</keyword>
<name>A0ABN0VT82_9ACTN</name>
<organism evidence="1 2">
    <name type="scientific">Actinoallomurus spadix</name>
    <dbReference type="NCBI Taxonomy" id="79912"/>
    <lineage>
        <taxon>Bacteria</taxon>
        <taxon>Bacillati</taxon>
        <taxon>Actinomycetota</taxon>
        <taxon>Actinomycetes</taxon>
        <taxon>Streptosporangiales</taxon>
        <taxon>Thermomonosporaceae</taxon>
        <taxon>Actinoallomurus</taxon>
    </lineage>
</organism>
<evidence type="ECO:0000313" key="2">
    <source>
        <dbReference type="Proteomes" id="UP001501822"/>
    </source>
</evidence>
<reference evidence="1 2" key="1">
    <citation type="journal article" date="2019" name="Int. J. Syst. Evol. Microbiol.">
        <title>The Global Catalogue of Microorganisms (GCM) 10K type strain sequencing project: providing services to taxonomists for standard genome sequencing and annotation.</title>
        <authorList>
            <consortium name="The Broad Institute Genomics Platform"/>
            <consortium name="The Broad Institute Genome Sequencing Center for Infectious Disease"/>
            <person name="Wu L."/>
            <person name="Ma J."/>
        </authorList>
    </citation>
    <scope>NUCLEOTIDE SEQUENCE [LARGE SCALE GENOMIC DNA]</scope>
    <source>
        <strain evidence="1 2">JCM 3146</strain>
    </source>
</reference>
<dbReference type="SUPFAM" id="SSF82607">
    <property type="entry name" value="YbaB-like"/>
    <property type="match status" value="1"/>
</dbReference>
<dbReference type="Proteomes" id="UP001501822">
    <property type="component" value="Unassembled WGS sequence"/>
</dbReference>
<dbReference type="InterPro" id="IPR004401">
    <property type="entry name" value="YbaB/EbfC"/>
</dbReference>